<evidence type="ECO:0000256" key="1">
    <source>
        <dbReference type="SAM" id="MobiDB-lite"/>
    </source>
</evidence>
<dbReference type="Proteomes" id="UP001153269">
    <property type="component" value="Unassembled WGS sequence"/>
</dbReference>
<keyword evidence="3" id="KW-1185">Reference proteome</keyword>
<dbReference type="EMBL" id="CADEAL010004431">
    <property type="protein sequence ID" value="CAB1459436.1"/>
    <property type="molecule type" value="Genomic_DNA"/>
</dbReference>
<sequence length="157" mass="17121">MNDIGEKGKNKTSVSTLTPVNSAAGRGSLNPVEGSRLSRRPGIVFLNNLHTSSGIYGPEELGSALIGVLRKKLLKLQITKSQRFFHRLVMASRWQQDEGETQPCSPAPSLKHHLHFMSLNCVCRPPPLLPSFPPPHRLGDLVPVTARPCTLEGAVID</sequence>
<evidence type="ECO:0000313" key="3">
    <source>
        <dbReference type="Proteomes" id="UP001153269"/>
    </source>
</evidence>
<reference evidence="2" key="1">
    <citation type="submission" date="2020-03" db="EMBL/GenBank/DDBJ databases">
        <authorList>
            <person name="Weist P."/>
        </authorList>
    </citation>
    <scope>NUCLEOTIDE SEQUENCE</scope>
</reference>
<comment type="caution">
    <text evidence="2">The sequence shown here is derived from an EMBL/GenBank/DDBJ whole genome shotgun (WGS) entry which is preliminary data.</text>
</comment>
<accession>A0A9N7ZCZ2</accession>
<protein>
    <submittedName>
        <fullName evidence="2">Uncharacterized protein</fullName>
    </submittedName>
</protein>
<organism evidence="2 3">
    <name type="scientific">Pleuronectes platessa</name>
    <name type="common">European plaice</name>
    <dbReference type="NCBI Taxonomy" id="8262"/>
    <lineage>
        <taxon>Eukaryota</taxon>
        <taxon>Metazoa</taxon>
        <taxon>Chordata</taxon>
        <taxon>Craniata</taxon>
        <taxon>Vertebrata</taxon>
        <taxon>Euteleostomi</taxon>
        <taxon>Actinopterygii</taxon>
        <taxon>Neopterygii</taxon>
        <taxon>Teleostei</taxon>
        <taxon>Neoteleostei</taxon>
        <taxon>Acanthomorphata</taxon>
        <taxon>Carangaria</taxon>
        <taxon>Pleuronectiformes</taxon>
        <taxon>Pleuronectoidei</taxon>
        <taxon>Pleuronectidae</taxon>
        <taxon>Pleuronectes</taxon>
    </lineage>
</organism>
<proteinExistence type="predicted"/>
<feature type="region of interest" description="Disordered" evidence="1">
    <location>
        <begin position="1"/>
        <end position="34"/>
    </location>
</feature>
<name>A0A9N7ZCZ2_PLEPL</name>
<gene>
    <name evidence="2" type="ORF">PLEPLA_LOCUS47273</name>
</gene>
<evidence type="ECO:0000313" key="2">
    <source>
        <dbReference type="EMBL" id="CAB1459436.1"/>
    </source>
</evidence>
<dbReference type="AlphaFoldDB" id="A0A9N7ZCZ2"/>
<feature type="compositionally biased region" description="Polar residues" evidence="1">
    <location>
        <begin position="11"/>
        <end position="21"/>
    </location>
</feature>